<sequence>MTAPTASDTAAEVVVTGPAVNGEIPIRLPVLVIEGLDTSDGRYIAPGALSYRALPISLLAQPESAHGGDDAGAAGVVGRIDTLTRTPGPQVISRRTGKPFPEGTYVWSGTGVLIEGAKVGSYDIARLFTSGALRGLSVDLAGMDYEVLGDTGGPLDPANPRRRIVTHAAEIAAATLVPIPAFGDCYAELADAPEASFEPLPAEELPQGLSAAASPAWRSPEVGDMCGLCAAGIEVPSGEVELQLPLDAVDQLADVIAAGEGQQRDALQLAQDIVEYIRTAWADRDDDLDDGEGMLPDEQQPAGRVAVVAAGLTAKDRRRAAEKGQAMPDGSFPIRNGDDLDRAIQAVGRAKDVKAARRHIIRRAKAIGLENRIPEHWRADGSTRDEAAHAAEPVVAGEQPAADAPGGDGDPAAPQKCEFGDEPAVRSLLFRDGEAYVAVCDAHEQDARDTLAASGEEVTGVVEIGSDSEAGPGSGDLDSVVAAAAPRPPAWWFTDPKLDGPTPLQVTEDGRVYGHLATWGQCHVSFPNQCVTPPRSSSGYAYFRVGAVLCDDGTEVAVGHITLDTGHAAPELGRHAAAAHYDNTGTVVADVAAGEDEYGIWVAGALRPHVDELTRAKLRASALSGDWRRVGDGLELVAALAVNTPGFPIPRARVAAGAPLSLVAAGVVRQGTQAPVVDAAGGLDPDALADRIAERIEQRRSEVELAAQTEQLLAELDETPQRTAALLAELDETPARFAMMLAELEDGDVAPKAGA</sequence>
<keyword evidence="2" id="KW-1185">Reference proteome</keyword>
<evidence type="ECO:0000313" key="2">
    <source>
        <dbReference type="Proteomes" id="UP000184363"/>
    </source>
</evidence>
<dbReference type="AlphaFoldDB" id="A0A1M7BCZ3"/>
<proteinExistence type="predicted"/>
<evidence type="ECO:0000313" key="1">
    <source>
        <dbReference type="EMBL" id="SHL52880.1"/>
    </source>
</evidence>
<organism evidence="1 2">
    <name type="scientific">Pseudonocardia thermophila</name>
    <dbReference type="NCBI Taxonomy" id="1848"/>
    <lineage>
        <taxon>Bacteria</taxon>
        <taxon>Bacillati</taxon>
        <taxon>Actinomycetota</taxon>
        <taxon>Actinomycetes</taxon>
        <taxon>Pseudonocardiales</taxon>
        <taxon>Pseudonocardiaceae</taxon>
        <taxon>Pseudonocardia</taxon>
    </lineage>
</organism>
<dbReference type="OrthoDB" id="3311507at2"/>
<name>A0A1M7BCZ3_PSETH</name>
<gene>
    <name evidence="1" type="ORF">SAMN05443637_1354</name>
</gene>
<reference evidence="1 2" key="1">
    <citation type="submission" date="2016-11" db="EMBL/GenBank/DDBJ databases">
        <authorList>
            <person name="Jaros S."/>
            <person name="Januszkiewicz K."/>
            <person name="Wedrychowicz H."/>
        </authorList>
    </citation>
    <scope>NUCLEOTIDE SEQUENCE [LARGE SCALE GENOMIC DNA]</scope>
    <source>
        <strain evidence="1 2">DSM 43832</strain>
    </source>
</reference>
<dbReference type="RefSeq" id="WP_073460560.1">
    <property type="nucleotide sequence ID" value="NZ_FRAP01000035.1"/>
</dbReference>
<dbReference type="Proteomes" id="UP000184363">
    <property type="component" value="Unassembled WGS sequence"/>
</dbReference>
<protein>
    <submittedName>
        <fullName evidence="1">Uncharacterized protein</fullName>
    </submittedName>
</protein>
<dbReference type="STRING" id="1848.SAMN05443637_1354"/>
<accession>A0A1M7BCZ3</accession>
<dbReference type="EMBL" id="FRAP01000035">
    <property type="protein sequence ID" value="SHL52880.1"/>
    <property type="molecule type" value="Genomic_DNA"/>
</dbReference>